<comment type="caution">
    <text evidence="7">The sequence shown here is derived from an EMBL/GenBank/DDBJ whole genome shotgun (WGS) entry which is preliminary data.</text>
</comment>
<dbReference type="EMBL" id="MFMM01000001">
    <property type="protein sequence ID" value="OGG85263.1"/>
    <property type="molecule type" value="Genomic_DNA"/>
</dbReference>
<proteinExistence type="predicted"/>
<reference evidence="7 8" key="1">
    <citation type="journal article" date="2016" name="Nat. Commun.">
        <title>Thousands of microbial genomes shed light on interconnected biogeochemical processes in an aquifer system.</title>
        <authorList>
            <person name="Anantharaman K."/>
            <person name="Brown C.T."/>
            <person name="Hug L.A."/>
            <person name="Sharon I."/>
            <person name="Castelle C.J."/>
            <person name="Probst A.J."/>
            <person name="Thomas B.C."/>
            <person name="Singh A."/>
            <person name="Wilkins M.J."/>
            <person name="Karaoz U."/>
            <person name="Brodie E.L."/>
            <person name="Williams K.H."/>
            <person name="Hubbard S.S."/>
            <person name="Banfield J.F."/>
        </authorList>
    </citation>
    <scope>NUCLEOTIDE SEQUENCE [LARGE SCALE GENOMIC DNA]</scope>
</reference>
<dbReference type="InterPro" id="IPR002052">
    <property type="entry name" value="DNA_methylase_N6_adenine_CS"/>
</dbReference>
<dbReference type="Pfam" id="PF05175">
    <property type="entry name" value="MTS"/>
    <property type="match status" value="1"/>
</dbReference>
<dbReference type="InterPro" id="IPR007848">
    <property type="entry name" value="Small_mtfrase_dom"/>
</dbReference>
<dbReference type="STRING" id="1798525.A3G90_04380"/>
<evidence type="ECO:0000256" key="4">
    <source>
        <dbReference type="ARBA" id="ARBA00022691"/>
    </source>
</evidence>
<protein>
    <recommendedName>
        <fullName evidence="1">peptide chain release factor N(5)-glutamine methyltransferase</fullName>
        <ecNumber evidence="1">2.1.1.297</ecNumber>
    </recommendedName>
</protein>
<evidence type="ECO:0000256" key="2">
    <source>
        <dbReference type="ARBA" id="ARBA00022603"/>
    </source>
</evidence>
<gene>
    <name evidence="7" type="ORF">A3G90_04380</name>
</gene>
<dbReference type="InterPro" id="IPR004556">
    <property type="entry name" value="HemK-like"/>
</dbReference>
<evidence type="ECO:0000256" key="3">
    <source>
        <dbReference type="ARBA" id="ARBA00022679"/>
    </source>
</evidence>
<dbReference type="Proteomes" id="UP000177325">
    <property type="component" value="Unassembled WGS sequence"/>
</dbReference>
<keyword evidence="4" id="KW-0949">S-adenosyl-L-methionine</keyword>
<comment type="catalytic activity">
    <reaction evidence="5">
        <text>L-glutaminyl-[peptide chain release factor] + S-adenosyl-L-methionine = N(5)-methyl-L-glutaminyl-[peptide chain release factor] + S-adenosyl-L-homocysteine + H(+)</text>
        <dbReference type="Rhea" id="RHEA:42896"/>
        <dbReference type="Rhea" id="RHEA-COMP:10271"/>
        <dbReference type="Rhea" id="RHEA-COMP:10272"/>
        <dbReference type="ChEBI" id="CHEBI:15378"/>
        <dbReference type="ChEBI" id="CHEBI:30011"/>
        <dbReference type="ChEBI" id="CHEBI:57856"/>
        <dbReference type="ChEBI" id="CHEBI:59789"/>
        <dbReference type="ChEBI" id="CHEBI:61891"/>
        <dbReference type="EC" id="2.1.1.297"/>
    </reaction>
</comment>
<keyword evidence="2" id="KW-0489">Methyltransferase</keyword>
<feature type="domain" description="Methyltransferase small" evidence="6">
    <location>
        <begin position="82"/>
        <end position="165"/>
    </location>
</feature>
<dbReference type="Gene3D" id="3.40.50.150">
    <property type="entry name" value="Vaccinia Virus protein VP39"/>
    <property type="match status" value="1"/>
</dbReference>
<keyword evidence="3" id="KW-0808">Transferase</keyword>
<dbReference type="SUPFAM" id="SSF53335">
    <property type="entry name" value="S-adenosyl-L-methionine-dependent methyltransferases"/>
    <property type="match status" value="1"/>
</dbReference>
<sequence>MFSQEMEWLLVEKYKGEKSEAFFADVAKLEAGEPLAYLIGSIPFLNTTISLSSRPLIPRPETEFWVEKAITEIKEAQNVTERTMYVLDLCAGSGCIGVAVGQAVPQSIIHFAELDAVHLPTITENCEANGLPEARRRIVQSDLFTNLKTEPQLRFDFILSNPPYIDPVIDRAEASVKTHEPALALYGGWAGMELIARIITEAPNFLLPHGQLWLEHEPEQVELITELAEPFFAVTIHKDQYGVKRFSKLMLQ</sequence>
<dbReference type="PROSITE" id="PS00092">
    <property type="entry name" value="N6_MTASE"/>
    <property type="match status" value="1"/>
</dbReference>
<dbReference type="AlphaFoldDB" id="A0A1F6FHE5"/>
<accession>A0A1F6FHE5</accession>
<dbReference type="CDD" id="cd02440">
    <property type="entry name" value="AdoMet_MTases"/>
    <property type="match status" value="1"/>
</dbReference>
<evidence type="ECO:0000259" key="6">
    <source>
        <dbReference type="Pfam" id="PF05175"/>
    </source>
</evidence>
<dbReference type="PANTHER" id="PTHR18895:SF74">
    <property type="entry name" value="MTRF1L RELEASE FACTOR GLUTAMINE METHYLTRANSFERASE"/>
    <property type="match status" value="1"/>
</dbReference>
<dbReference type="GO" id="GO:0102559">
    <property type="term" value="F:peptide chain release factor N(5)-glutamine methyltransferase activity"/>
    <property type="evidence" value="ECO:0007669"/>
    <property type="project" value="UniProtKB-EC"/>
</dbReference>
<evidence type="ECO:0000256" key="5">
    <source>
        <dbReference type="ARBA" id="ARBA00048391"/>
    </source>
</evidence>
<dbReference type="GO" id="GO:0003676">
    <property type="term" value="F:nucleic acid binding"/>
    <property type="evidence" value="ECO:0007669"/>
    <property type="project" value="InterPro"/>
</dbReference>
<dbReference type="NCBIfam" id="TIGR00536">
    <property type="entry name" value="hemK_fam"/>
    <property type="match status" value="1"/>
</dbReference>
<dbReference type="GO" id="GO:0032259">
    <property type="term" value="P:methylation"/>
    <property type="evidence" value="ECO:0007669"/>
    <property type="project" value="UniProtKB-KW"/>
</dbReference>
<evidence type="ECO:0000256" key="1">
    <source>
        <dbReference type="ARBA" id="ARBA00012771"/>
    </source>
</evidence>
<dbReference type="EC" id="2.1.1.297" evidence="1"/>
<dbReference type="InterPro" id="IPR029063">
    <property type="entry name" value="SAM-dependent_MTases_sf"/>
</dbReference>
<name>A0A1F6FHE5_9BACT</name>
<dbReference type="PANTHER" id="PTHR18895">
    <property type="entry name" value="HEMK METHYLTRANSFERASE"/>
    <property type="match status" value="1"/>
</dbReference>
<dbReference type="InterPro" id="IPR050320">
    <property type="entry name" value="N5-glutamine_MTase"/>
</dbReference>
<organism evidence="7 8">
    <name type="scientific">Candidatus Kaiserbacteria bacterium RIFCSPLOWO2_12_FULL_45_26</name>
    <dbReference type="NCBI Taxonomy" id="1798525"/>
    <lineage>
        <taxon>Bacteria</taxon>
        <taxon>Candidatus Kaiseribacteriota</taxon>
    </lineage>
</organism>
<evidence type="ECO:0000313" key="7">
    <source>
        <dbReference type="EMBL" id="OGG85263.1"/>
    </source>
</evidence>
<evidence type="ECO:0000313" key="8">
    <source>
        <dbReference type="Proteomes" id="UP000177325"/>
    </source>
</evidence>